<dbReference type="PROSITE" id="PS00250">
    <property type="entry name" value="TGF_BETA_1"/>
    <property type="match status" value="1"/>
</dbReference>
<dbReference type="Pfam" id="PF00019">
    <property type="entry name" value="TGF_beta"/>
    <property type="match status" value="1"/>
</dbReference>
<sequence length="529" mass="61371">MANRKRSYRPTNLIDIQNYCCCSCQNFEEVEEEYPNEISQEDLENPDHEFCYYLYENAPQEFSCGYNYDGGGSYKQLQEKRYKKSRPSRNRHPTKKCWPRKFLSNTWLFFMISLLINIWPVVHSHSSGNFSPEDRRLLRGLFLRKFGLEQLVSETPPNDMPIPEYLWEMYKKVDEEGPEIVRHYYPISASKDTHLDMNGWSLMYNLSATNREIGREALINADLRIKLDEALHDDCGVRKINVYAILGVQPRVFRLLDSQELKSSLLTRNSQWIDLDVSDALLTSRPDDDMVELFIEYASSESKSSPVQLSEPQYSAALVTYFDQELKSSLLARNSQWIDLDVSDALITSRPDDDMVELFIEYASSDSKSSPVQLSEPQYSAALVTYFEYDDEEPTGENSRQKRSPRQGRKHHKRRRQHHRTPEAKNQCRRTPLYVDFSELNWRDWIVAPNGYEAYQCQGNCPHPLPSNLNTTNHAIIQSLIHSLDPSIVPPPSCVPTEMSSVTILYRDINNAIMMKVYPDMVVDACGCR</sequence>
<dbReference type="GO" id="GO:0005615">
    <property type="term" value="C:extracellular space"/>
    <property type="evidence" value="ECO:0007669"/>
    <property type="project" value="TreeGrafter"/>
</dbReference>
<keyword evidence="10" id="KW-1133">Transmembrane helix</keyword>
<keyword evidence="10" id="KW-0812">Transmembrane</keyword>
<keyword evidence="5 8" id="KW-0339">Growth factor</keyword>
<evidence type="ECO:0000256" key="8">
    <source>
        <dbReference type="RuleBase" id="RU000354"/>
    </source>
</evidence>
<comment type="subcellular location">
    <subcellularLocation>
        <location evidence="1">Secreted</location>
    </subcellularLocation>
</comment>
<feature type="compositionally biased region" description="Basic residues" evidence="9">
    <location>
        <begin position="401"/>
        <end position="419"/>
    </location>
</feature>
<evidence type="ECO:0000256" key="6">
    <source>
        <dbReference type="ARBA" id="ARBA00023157"/>
    </source>
</evidence>
<dbReference type="GO" id="GO:0008083">
    <property type="term" value="F:growth factor activity"/>
    <property type="evidence" value="ECO:0007669"/>
    <property type="project" value="UniProtKB-KW"/>
</dbReference>
<dbReference type="PANTHER" id="PTHR11848">
    <property type="entry name" value="TGF-BETA FAMILY"/>
    <property type="match status" value="1"/>
</dbReference>
<dbReference type="InterPro" id="IPR001839">
    <property type="entry name" value="TGF-b_C"/>
</dbReference>
<organism evidence="12 13">
    <name type="scientific">Acrobeloides nanus</name>
    <dbReference type="NCBI Taxonomy" id="290746"/>
    <lineage>
        <taxon>Eukaryota</taxon>
        <taxon>Metazoa</taxon>
        <taxon>Ecdysozoa</taxon>
        <taxon>Nematoda</taxon>
        <taxon>Chromadorea</taxon>
        <taxon>Rhabditida</taxon>
        <taxon>Tylenchina</taxon>
        <taxon>Cephalobomorpha</taxon>
        <taxon>Cephaloboidea</taxon>
        <taxon>Cephalobidae</taxon>
        <taxon>Acrobeloides</taxon>
    </lineage>
</organism>
<dbReference type="CDD" id="cd13761">
    <property type="entry name" value="TGF_beta_BMP5_like"/>
    <property type="match status" value="1"/>
</dbReference>
<dbReference type="InterPro" id="IPR015615">
    <property type="entry name" value="TGF-beta-rel"/>
</dbReference>
<dbReference type="SUPFAM" id="SSF57501">
    <property type="entry name" value="Cystine-knot cytokines"/>
    <property type="match status" value="1"/>
</dbReference>
<protein>
    <submittedName>
        <fullName evidence="13">TGF-beta family profile domain-containing protein</fullName>
    </submittedName>
</protein>
<keyword evidence="7" id="KW-0325">Glycoprotein</keyword>
<keyword evidence="3" id="KW-0964">Secreted</keyword>
<evidence type="ECO:0000256" key="3">
    <source>
        <dbReference type="ARBA" id="ARBA00022525"/>
    </source>
</evidence>
<dbReference type="FunFam" id="2.10.90.10:FF:000001">
    <property type="entry name" value="Bone morphogenetic protein 4"/>
    <property type="match status" value="1"/>
</dbReference>
<evidence type="ECO:0000256" key="5">
    <source>
        <dbReference type="ARBA" id="ARBA00023030"/>
    </source>
</evidence>
<accession>A0A914CD64</accession>
<keyword evidence="10" id="KW-0472">Membrane</keyword>
<feature type="domain" description="TGF-beta family profile" evidence="11">
    <location>
        <begin position="413"/>
        <end position="529"/>
    </location>
</feature>
<feature type="region of interest" description="Disordered" evidence="9">
    <location>
        <begin position="391"/>
        <end position="427"/>
    </location>
</feature>
<evidence type="ECO:0000313" key="13">
    <source>
        <dbReference type="WBParaSite" id="ACRNAN_Path_871.g3347.t1"/>
    </source>
</evidence>
<comment type="similarity">
    <text evidence="2 8">Belongs to the TGF-beta family.</text>
</comment>
<evidence type="ECO:0000256" key="9">
    <source>
        <dbReference type="SAM" id="MobiDB-lite"/>
    </source>
</evidence>
<dbReference type="Gene3D" id="2.10.90.10">
    <property type="entry name" value="Cystine-knot cytokines"/>
    <property type="match status" value="1"/>
</dbReference>
<evidence type="ECO:0000256" key="7">
    <source>
        <dbReference type="ARBA" id="ARBA00023180"/>
    </source>
</evidence>
<keyword evidence="6" id="KW-1015">Disulfide bond</keyword>
<name>A0A914CD64_9BILA</name>
<dbReference type="GO" id="GO:0005125">
    <property type="term" value="F:cytokine activity"/>
    <property type="evidence" value="ECO:0007669"/>
    <property type="project" value="TreeGrafter"/>
</dbReference>
<evidence type="ECO:0000259" key="11">
    <source>
        <dbReference type="PROSITE" id="PS51362"/>
    </source>
</evidence>
<dbReference type="PANTHER" id="PTHR11848:SF310">
    <property type="entry name" value="PROTEIN 60A-RELATED"/>
    <property type="match status" value="1"/>
</dbReference>
<dbReference type="AlphaFoldDB" id="A0A914CD64"/>
<evidence type="ECO:0000256" key="4">
    <source>
        <dbReference type="ARBA" id="ARBA00022729"/>
    </source>
</evidence>
<dbReference type="SMART" id="SM00204">
    <property type="entry name" value="TGFB"/>
    <property type="match status" value="1"/>
</dbReference>
<evidence type="ECO:0000313" key="12">
    <source>
        <dbReference type="Proteomes" id="UP000887540"/>
    </source>
</evidence>
<reference evidence="13" key="1">
    <citation type="submission" date="2022-11" db="UniProtKB">
        <authorList>
            <consortium name="WormBaseParasite"/>
        </authorList>
    </citation>
    <scope>IDENTIFICATION</scope>
</reference>
<dbReference type="PROSITE" id="PS51362">
    <property type="entry name" value="TGF_BETA_2"/>
    <property type="match status" value="1"/>
</dbReference>
<keyword evidence="12" id="KW-1185">Reference proteome</keyword>
<evidence type="ECO:0000256" key="2">
    <source>
        <dbReference type="ARBA" id="ARBA00006656"/>
    </source>
</evidence>
<dbReference type="WBParaSite" id="ACRNAN_Path_871.g3347.t1">
    <property type="protein sequence ID" value="ACRNAN_Path_871.g3347.t1"/>
    <property type="gene ID" value="ACRNAN_Path_871.g3347"/>
</dbReference>
<dbReference type="InterPro" id="IPR017948">
    <property type="entry name" value="TGFb_CS"/>
</dbReference>
<dbReference type="InterPro" id="IPR029034">
    <property type="entry name" value="Cystine-knot_cytokine"/>
</dbReference>
<feature type="transmembrane region" description="Helical" evidence="10">
    <location>
        <begin position="102"/>
        <end position="122"/>
    </location>
</feature>
<dbReference type="PRINTS" id="PR00669">
    <property type="entry name" value="INHIBINA"/>
</dbReference>
<dbReference type="Proteomes" id="UP000887540">
    <property type="component" value="Unplaced"/>
</dbReference>
<keyword evidence="4" id="KW-0732">Signal</keyword>
<proteinExistence type="inferred from homology"/>
<evidence type="ECO:0000256" key="10">
    <source>
        <dbReference type="SAM" id="Phobius"/>
    </source>
</evidence>
<evidence type="ECO:0000256" key="1">
    <source>
        <dbReference type="ARBA" id="ARBA00004613"/>
    </source>
</evidence>